<dbReference type="InterPro" id="IPR023286">
    <property type="entry name" value="ABATE_dom_sf"/>
</dbReference>
<dbReference type="EMBL" id="JBHSIY010000016">
    <property type="protein sequence ID" value="MFC4868625.1"/>
    <property type="molecule type" value="Genomic_DNA"/>
</dbReference>
<keyword evidence="4" id="KW-1185">Reference proteome</keyword>
<gene>
    <name evidence="3" type="ORF">ACFPCZ_18475</name>
</gene>
<evidence type="ECO:0000313" key="3">
    <source>
        <dbReference type="EMBL" id="MFC4868625.1"/>
    </source>
</evidence>
<dbReference type="Pfam" id="PF07336">
    <property type="entry name" value="ABATE"/>
    <property type="match status" value="1"/>
</dbReference>
<reference evidence="4" key="1">
    <citation type="journal article" date="2019" name="Int. J. Syst. Evol. Microbiol.">
        <title>The Global Catalogue of Microorganisms (GCM) 10K type strain sequencing project: providing services to taxonomists for standard genome sequencing and annotation.</title>
        <authorList>
            <consortium name="The Broad Institute Genomics Platform"/>
            <consortium name="The Broad Institute Genome Sequencing Center for Infectious Disease"/>
            <person name="Wu L."/>
            <person name="Ma J."/>
        </authorList>
    </citation>
    <scope>NUCLEOTIDE SEQUENCE [LARGE SCALE GENOMIC DNA]</scope>
    <source>
        <strain evidence="4">CGMCC 4.7304</strain>
    </source>
</reference>
<dbReference type="RefSeq" id="WP_344148902.1">
    <property type="nucleotide sequence ID" value="NZ_BAAAQI010000031.1"/>
</dbReference>
<evidence type="ECO:0000256" key="1">
    <source>
        <dbReference type="SAM" id="MobiDB-lite"/>
    </source>
</evidence>
<accession>A0ABV9SQM0</accession>
<name>A0ABV9SQM0_9ACTN</name>
<dbReference type="PANTHER" id="PTHR35525">
    <property type="entry name" value="BLL6575 PROTEIN"/>
    <property type="match status" value="1"/>
</dbReference>
<evidence type="ECO:0000313" key="4">
    <source>
        <dbReference type="Proteomes" id="UP001595858"/>
    </source>
</evidence>
<organism evidence="3 4">
    <name type="scientific">Streptomonospora arabica</name>
    <dbReference type="NCBI Taxonomy" id="412417"/>
    <lineage>
        <taxon>Bacteria</taxon>
        <taxon>Bacillati</taxon>
        <taxon>Actinomycetota</taxon>
        <taxon>Actinomycetes</taxon>
        <taxon>Streptosporangiales</taxon>
        <taxon>Nocardiopsidaceae</taxon>
        <taxon>Streptomonospora</taxon>
    </lineage>
</organism>
<feature type="region of interest" description="Disordered" evidence="1">
    <location>
        <begin position="166"/>
        <end position="189"/>
    </location>
</feature>
<dbReference type="InterPro" id="IPR021005">
    <property type="entry name" value="Znf_CGNR"/>
</dbReference>
<protein>
    <submittedName>
        <fullName evidence="3">CGNR zinc finger domain-containing protein</fullName>
    </submittedName>
</protein>
<dbReference type="Proteomes" id="UP001595858">
    <property type="component" value="Unassembled WGS sequence"/>
</dbReference>
<dbReference type="SUPFAM" id="SSF160904">
    <property type="entry name" value="Jann2411-like"/>
    <property type="match status" value="1"/>
</dbReference>
<dbReference type="PANTHER" id="PTHR35525:SF3">
    <property type="entry name" value="BLL6575 PROTEIN"/>
    <property type="match status" value="1"/>
</dbReference>
<sequence length="189" mass="21437">MSCYWLDWWVVMVEDGELLLALLNTRPIRDGVENDELSDDGCARRWSQARGGTGTTAELRRLRHLREHLTDVVLGRAPVTVLAEALEGVHQRPRLSEAGLSWELVTEPDMRLPARVVLAWARVDENLPGRLRPCGNDECRLFLLDQSKANRARWCSMATCGNRMKARRHYERSRSRVPAGPGDRQGEPG</sequence>
<dbReference type="Gene3D" id="1.10.3300.10">
    <property type="entry name" value="Jann2411-like domain"/>
    <property type="match status" value="1"/>
</dbReference>
<dbReference type="Pfam" id="PF11706">
    <property type="entry name" value="zf-CGNR"/>
    <property type="match status" value="1"/>
</dbReference>
<dbReference type="InterPro" id="IPR010852">
    <property type="entry name" value="ABATE"/>
</dbReference>
<proteinExistence type="predicted"/>
<evidence type="ECO:0000259" key="2">
    <source>
        <dbReference type="Pfam" id="PF11706"/>
    </source>
</evidence>
<feature type="domain" description="Zinc finger CGNR" evidence="2">
    <location>
        <begin position="130"/>
        <end position="172"/>
    </location>
</feature>
<comment type="caution">
    <text evidence="3">The sequence shown here is derived from an EMBL/GenBank/DDBJ whole genome shotgun (WGS) entry which is preliminary data.</text>
</comment>